<dbReference type="Pfam" id="PF04235">
    <property type="entry name" value="DUF418"/>
    <property type="match status" value="1"/>
</dbReference>
<dbReference type="Proteomes" id="UP001500542">
    <property type="component" value="Unassembled WGS sequence"/>
</dbReference>
<comment type="caution">
    <text evidence="3">The sequence shown here is derived from an EMBL/GenBank/DDBJ whole genome shotgun (WGS) entry which is preliminary data.</text>
</comment>
<evidence type="ECO:0000259" key="2">
    <source>
        <dbReference type="Pfam" id="PF04235"/>
    </source>
</evidence>
<dbReference type="EMBL" id="BAAAHK010000018">
    <property type="protein sequence ID" value="GAA0957450.1"/>
    <property type="molecule type" value="Genomic_DNA"/>
</dbReference>
<dbReference type="InterPro" id="IPR007349">
    <property type="entry name" value="DUF418"/>
</dbReference>
<proteinExistence type="predicted"/>
<evidence type="ECO:0000256" key="1">
    <source>
        <dbReference type="SAM" id="Phobius"/>
    </source>
</evidence>
<dbReference type="PANTHER" id="PTHR30590">
    <property type="entry name" value="INNER MEMBRANE PROTEIN"/>
    <property type="match status" value="1"/>
</dbReference>
<dbReference type="PANTHER" id="PTHR30590:SF2">
    <property type="entry name" value="INNER MEMBRANE PROTEIN"/>
    <property type="match status" value="1"/>
</dbReference>
<feature type="transmembrane region" description="Helical" evidence="1">
    <location>
        <begin position="20"/>
        <end position="44"/>
    </location>
</feature>
<accession>A0ABN1RHP9</accession>
<gene>
    <name evidence="3" type="ORF">GCM10009554_68280</name>
</gene>
<reference evidence="3 4" key="1">
    <citation type="journal article" date="2019" name="Int. J. Syst. Evol. Microbiol.">
        <title>The Global Catalogue of Microorganisms (GCM) 10K type strain sequencing project: providing services to taxonomists for standard genome sequencing and annotation.</title>
        <authorList>
            <consortium name="The Broad Institute Genomics Platform"/>
            <consortium name="The Broad Institute Genome Sequencing Center for Infectious Disease"/>
            <person name="Wu L."/>
            <person name="Ma J."/>
        </authorList>
    </citation>
    <scope>NUCLEOTIDE SEQUENCE [LARGE SCALE GENOMIC DNA]</scope>
    <source>
        <strain evidence="3 4">JCM 10977</strain>
    </source>
</reference>
<sequence>MASVYPWATEHNPLEAMLDRAVSIVITAPALAITAAGAFLFGVWAARLRLFEDPAAHRQLLRRMAVIGVTASFLGGVPLALYTSGILHGTSQDVVPVAFLHSVAGFAGGPAYAALIALWALRIQKPGRLVTALQATGQRSLTCYLLQSVVWAICFFPYLLDLGPRMHQWQAAFLALATWALTVLLADLMRRHGMRGPFEVLLRRLTYRRLTVRTAEST</sequence>
<keyword evidence="1" id="KW-1133">Transmembrane helix</keyword>
<feature type="transmembrane region" description="Helical" evidence="1">
    <location>
        <begin position="65"/>
        <end position="87"/>
    </location>
</feature>
<evidence type="ECO:0000313" key="3">
    <source>
        <dbReference type="EMBL" id="GAA0957450.1"/>
    </source>
</evidence>
<feature type="domain" description="DUF418" evidence="2">
    <location>
        <begin position="45"/>
        <end position="208"/>
    </location>
</feature>
<keyword evidence="4" id="KW-1185">Reference proteome</keyword>
<dbReference type="RefSeq" id="WP_343980002.1">
    <property type="nucleotide sequence ID" value="NZ_BAAAHK010000018.1"/>
</dbReference>
<feature type="transmembrane region" description="Helical" evidence="1">
    <location>
        <begin position="166"/>
        <end position="186"/>
    </location>
</feature>
<feature type="transmembrane region" description="Helical" evidence="1">
    <location>
        <begin position="99"/>
        <end position="121"/>
    </location>
</feature>
<organism evidence="3 4">
    <name type="scientific">Kribbella koreensis</name>
    <dbReference type="NCBI Taxonomy" id="57909"/>
    <lineage>
        <taxon>Bacteria</taxon>
        <taxon>Bacillati</taxon>
        <taxon>Actinomycetota</taxon>
        <taxon>Actinomycetes</taxon>
        <taxon>Propionibacteriales</taxon>
        <taxon>Kribbellaceae</taxon>
        <taxon>Kribbella</taxon>
    </lineage>
</organism>
<keyword evidence="1" id="KW-0472">Membrane</keyword>
<name>A0ABN1RHP9_9ACTN</name>
<protein>
    <recommendedName>
        <fullName evidence="2">DUF418 domain-containing protein</fullName>
    </recommendedName>
</protein>
<keyword evidence="1" id="KW-0812">Transmembrane</keyword>
<evidence type="ECO:0000313" key="4">
    <source>
        <dbReference type="Proteomes" id="UP001500542"/>
    </source>
</evidence>
<feature type="transmembrane region" description="Helical" evidence="1">
    <location>
        <begin position="141"/>
        <end position="160"/>
    </location>
</feature>
<dbReference type="InterPro" id="IPR052529">
    <property type="entry name" value="Bact_Transport_Assoc"/>
</dbReference>